<evidence type="ECO:0000313" key="1">
    <source>
        <dbReference type="EMBL" id="ART78884.1"/>
    </source>
</evidence>
<protein>
    <recommendedName>
        <fullName evidence="3">DUF72 domain-containing protein</fullName>
    </recommendedName>
</protein>
<dbReference type="Proteomes" id="UP000243793">
    <property type="component" value="Chromosome"/>
</dbReference>
<dbReference type="InterPro" id="IPR036520">
    <property type="entry name" value="UPF0759_sf"/>
</dbReference>
<dbReference type="KEGG" id="ocm:CBP12_00880"/>
<dbReference type="EMBL" id="CP021376">
    <property type="protein sequence ID" value="ART78884.1"/>
    <property type="molecule type" value="Genomic_DNA"/>
</dbReference>
<evidence type="ECO:0000313" key="2">
    <source>
        <dbReference type="Proteomes" id="UP000243793"/>
    </source>
</evidence>
<organism evidence="1 2">
    <name type="scientific">Oceanisphaera avium</name>
    <dbReference type="NCBI Taxonomy" id="1903694"/>
    <lineage>
        <taxon>Bacteria</taxon>
        <taxon>Pseudomonadati</taxon>
        <taxon>Pseudomonadota</taxon>
        <taxon>Gammaproteobacteria</taxon>
        <taxon>Aeromonadales</taxon>
        <taxon>Aeromonadaceae</taxon>
        <taxon>Oceanisphaera</taxon>
    </lineage>
</organism>
<dbReference type="RefSeq" id="WP_086962075.1">
    <property type="nucleotide sequence ID" value="NZ_CP021376.1"/>
</dbReference>
<gene>
    <name evidence="1" type="ORF">CBP12_00880</name>
</gene>
<dbReference type="Pfam" id="PF01904">
    <property type="entry name" value="DUF72"/>
    <property type="match status" value="1"/>
</dbReference>
<accession>A0A1Y0CV46</accession>
<reference evidence="2" key="1">
    <citation type="submission" date="2017-05" db="EMBL/GenBank/DDBJ databases">
        <authorList>
            <person name="Sung H."/>
        </authorList>
    </citation>
    <scope>NUCLEOTIDE SEQUENCE [LARGE SCALE GENOMIC DNA]</scope>
    <source>
        <strain evidence="2">AMac2203</strain>
    </source>
</reference>
<dbReference type="SUPFAM" id="SSF117396">
    <property type="entry name" value="TM1631-like"/>
    <property type="match status" value="1"/>
</dbReference>
<dbReference type="InterPro" id="IPR002763">
    <property type="entry name" value="DUF72"/>
</dbReference>
<dbReference type="PANTHER" id="PTHR30348:SF9">
    <property type="entry name" value="UPF0759 PROTEIN YECE"/>
    <property type="match status" value="1"/>
</dbReference>
<name>A0A1Y0CV46_9GAMM</name>
<dbReference type="Gene3D" id="3.20.20.410">
    <property type="entry name" value="Protein of unknown function UPF0759"/>
    <property type="match status" value="1"/>
</dbReference>
<evidence type="ECO:0008006" key="3">
    <source>
        <dbReference type="Google" id="ProtNLM"/>
    </source>
</evidence>
<dbReference type="OrthoDB" id="9780310at2"/>
<keyword evidence="2" id="KW-1185">Reference proteome</keyword>
<dbReference type="PANTHER" id="PTHR30348">
    <property type="entry name" value="UNCHARACTERIZED PROTEIN YECE"/>
    <property type="match status" value="1"/>
</dbReference>
<proteinExistence type="predicted"/>
<dbReference type="AlphaFoldDB" id="A0A1Y0CV46"/>
<sequence>MSSLYIGLSQWSHPTWPGQLISSHRKNTEYLLDYAKVFNAVEGNTSFYGVPDTASLLRWDAQTPANFRFTFKFPATVSHQGQLADNITPALSFIEQLAPLREKLGMLMLQLPAACGPEQLAGLAQLLRALPSDLEYGVEVRHPAFFAKQEAERALNRLLIEHKVNRIIMDSRPVFSCPPTSAALADAQQKKPQVPVHIISTGHSPLVRFIGHPVPDYNFPFWQPWLARIQDWLKEGKSVYVFVHTADIEFSPQLAAQIAAALNHPLPPFPGQAPSPQGQLF</sequence>